<dbReference type="OrthoDB" id="9803814at2"/>
<feature type="transmembrane region" description="Helical" evidence="8">
    <location>
        <begin position="457"/>
        <end position="475"/>
    </location>
</feature>
<dbReference type="AlphaFoldDB" id="A0A3B0PSJ2"/>
<name>A0A3B0PSJ2_9CHLA</name>
<reference evidence="10" key="1">
    <citation type="submission" date="2017-11" db="EMBL/GenBank/DDBJ databases">
        <authorList>
            <person name="Seth-Smith MB H."/>
        </authorList>
    </citation>
    <scope>NUCLEOTIDE SEQUENCE [LARGE SCALE GENOMIC DNA]</scope>
</reference>
<dbReference type="InterPro" id="IPR002490">
    <property type="entry name" value="V-ATPase_116kDa_su"/>
</dbReference>
<feature type="transmembrane region" description="Helical" evidence="8">
    <location>
        <begin position="360"/>
        <end position="382"/>
    </location>
</feature>
<evidence type="ECO:0000256" key="8">
    <source>
        <dbReference type="SAM" id="Phobius"/>
    </source>
</evidence>
<evidence type="ECO:0000256" key="5">
    <source>
        <dbReference type="ARBA" id="ARBA00022989"/>
    </source>
</evidence>
<dbReference type="EMBL" id="LS992154">
    <property type="protein sequence ID" value="SYX09148.1"/>
    <property type="molecule type" value="Genomic_DNA"/>
</dbReference>
<evidence type="ECO:0000256" key="4">
    <source>
        <dbReference type="ARBA" id="ARBA00022692"/>
    </source>
</evidence>
<feature type="transmembrane region" description="Helical" evidence="8">
    <location>
        <begin position="309"/>
        <end position="339"/>
    </location>
</feature>
<evidence type="ECO:0000256" key="7">
    <source>
        <dbReference type="ARBA" id="ARBA00023136"/>
    </source>
</evidence>
<evidence type="ECO:0000256" key="6">
    <source>
        <dbReference type="ARBA" id="ARBA00023065"/>
    </source>
</evidence>
<dbReference type="PANTHER" id="PTHR11629:SF63">
    <property type="entry name" value="V-TYPE PROTON ATPASE SUBUNIT A"/>
    <property type="match status" value="1"/>
</dbReference>
<keyword evidence="6" id="KW-0406">Ion transport</keyword>
<evidence type="ECO:0000256" key="3">
    <source>
        <dbReference type="ARBA" id="ARBA00022448"/>
    </source>
</evidence>
<proteinExistence type="inferred from homology"/>
<accession>A0A3B0PSJ2</accession>
<dbReference type="NCBIfam" id="NF004431">
    <property type="entry name" value="PRK05771.2-5"/>
    <property type="match status" value="1"/>
</dbReference>
<feature type="transmembrane region" description="Helical" evidence="8">
    <location>
        <begin position="590"/>
        <end position="613"/>
    </location>
</feature>
<evidence type="ECO:0000313" key="9">
    <source>
        <dbReference type="EMBL" id="SYX09148.1"/>
    </source>
</evidence>
<keyword evidence="4 8" id="KW-0812">Transmembrane</keyword>
<dbReference type="GO" id="GO:0007035">
    <property type="term" value="P:vacuolar acidification"/>
    <property type="evidence" value="ECO:0007669"/>
    <property type="project" value="TreeGrafter"/>
</dbReference>
<dbReference type="GO" id="GO:0051117">
    <property type="term" value="F:ATPase binding"/>
    <property type="evidence" value="ECO:0007669"/>
    <property type="project" value="TreeGrafter"/>
</dbReference>
<dbReference type="PANTHER" id="PTHR11629">
    <property type="entry name" value="VACUOLAR PROTON ATPASES"/>
    <property type="match status" value="1"/>
</dbReference>
<organism evidence="9 10">
    <name type="scientific">Chlamydia poikilotherma</name>
    <dbReference type="NCBI Taxonomy" id="1967783"/>
    <lineage>
        <taxon>Bacteria</taxon>
        <taxon>Pseudomonadati</taxon>
        <taxon>Chlamydiota</taxon>
        <taxon>Chlamydiia</taxon>
        <taxon>Chlamydiales</taxon>
        <taxon>Chlamydiaceae</taxon>
        <taxon>Chlamydia/Chlamydophila group</taxon>
        <taxon>Chlamydia</taxon>
    </lineage>
</organism>
<dbReference type="GO" id="GO:0046961">
    <property type="term" value="F:proton-transporting ATPase activity, rotational mechanism"/>
    <property type="evidence" value="ECO:0007669"/>
    <property type="project" value="InterPro"/>
</dbReference>
<protein>
    <submittedName>
        <fullName evidence="9">V-type ATP synthase subunit I,V-type ATPase 116kDa subunit family</fullName>
    </submittedName>
</protein>
<feature type="transmembrane region" description="Helical" evidence="8">
    <location>
        <begin position="482"/>
        <end position="502"/>
    </location>
</feature>
<keyword evidence="5 8" id="KW-1133">Transmembrane helix</keyword>
<dbReference type="RefSeq" id="WP_117274445.1">
    <property type="nucleotide sequence ID" value="NZ_LS992154.1"/>
</dbReference>
<feature type="transmembrane region" description="Helical" evidence="8">
    <location>
        <begin position="560"/>
        <end position="584"/>
    </location>
</feature>
<feature type="transmembrane region" description="Helical" evidence="8">
    <location>
        <begin position="522"/>
        <end position="540"/>
    </location>
</feature>
<gene>
    <name evidence="9" type="ORF">C834K_0701</name>
</gene>
<sequence length="651" mass="73954">MRVNVDKYLFIGRNRSEFFTACRELGIVEFISDKRFITSEKLRRFSECLKILNCLKREYPSVNLSLLKSEDLTVEQILDEVFSLHQELLSLTEATKALRKEILRVKPLGVFSSNDIIEFTRKTGLTIRFFYRKHVDGQDIEVEQSNVFYLSTAYNFDYYAVIGVVGLSKDLFTEIDAPNSVNELRSKESVLLRDIHLKKSRICELYAYRQDVLEGICDYDNEQRLRHAEDSVEELFDGKIFSVSGWVISDHIQELEQLCDQFDICLHKVAPDPNEIVPTYLENSGLGRIGEDLVNIYDTPASSDKDPSLWVFISFFFFFSMIVNDGGYGLVFLATSLFITFKARRSLKGSKSLARFLKMFSILGLGCIFWGFATTSFFGISISPSNPLREYSLTHMLALKKAEYYLDKHPKGYKELVNEHPLLKDKQSPEEFLLATEKSSGEMEARAVVYDKFTDNILMELALFVGVIHMALGMLRYMRQRYSGLGWIVFMCGAYLYLPLYLQSVSLIHYLFHVPYDLGGIIGYYGVFVGIVLAVAGAILQRGVSGIDEITAIIQVFSDVLSYLRIYALGLAGAMVGTTIVQISNRFPPAIAFIIILFGHSVNILLSIMGGVIHGLRLNFIEWYHYSFDGGGKLLQPLKKVVCHKVVDSKG</sequence>
<dbReference type="GO" id="GO:0033179">
    <property type="term" value="C:proton-transporting V-type ATPase, V0 domain"/>
    <property type="evidence" value="ECO:0007669"/>
    <property type="project" value="InterPro"/>
</dbReference>
<keyword evidence="3" id="KW-0813">Transport</keyword>
<evidence type="ECO:0000256" key="1">
    <source>
        <dbReference type="ARBA" id="ARBA00004141"/>
    </source>
</evidence>
<dbReference type="Proteomes" id="UP000258476">
    <property type="component" value="Chromosome"/>
</dbReference>
<comment type="similarity">
    <text evidence="2">Belongs to the V-ATPase 116 kDa subunit family.</text>
</comment>
<keyword evidence="10" id="KW-1185">Reference proteome</keyword>
<dbReference type="KEGG" id="chla:C834K_0701"/>
<dbReference type="GO" id="GO:0016471">
    <property type="term" value="C:vacuolar proton-transporting V-type ATPase complex"/>
    <property type="evidence" value="ECO:0007669"/>
    <property type="project" value="TreeGrafter"/>
</dbReference>
<keyword evidence="7 8" id="KW-0472">Membrane</keyword>
<evidence type="ECO:0000256" key="2">
    <source>
        <dbReference type="ARBA" id="ARBA00009904"/>
    </source>
</evidence>
<evidence type="ECO:0000313" key="10">
    <source>
        <dbReference type="Proteomes" id="UP000258476"/>
    </source>
</evidence>
<comment type="subcellular location">
    <subcellularLocation>
        <location evidence="1">Membrane</location>
        <topology evidence="1">Multi-pass membrane protein</topology>
    </subcellularLocation>
</comment>